<evidence type="ECO:0000256" key="6">
    <source>
        <dbReference type="SAM" id="Phobius"/>
    </source>
</evidence>
<dbReference type="PATRIC" id="fig|1423776.4.peg.335"/>
<keyword evidence="2" id="KW-0964">Secreted</keyword>
<evidence type="ECO:0000256" key="2">
    <source>
        <dbReference type="ARBA" id="ARBA00022525"/>
    </source>
</evidence>
<evidence type="ECO:0000256" key="5">
    <source>
        <dbReference type="SAM" id="MobiDB-lite"/>
    </source>
</evidence>
<sequence>MGDQINKKRERLAQDTKTTTNRYKLYKAGSHWVVAGVTTVAFAIGLTTYVAPTTAHASDDNQTADTSAVTDSSNLTAPTTTLTSSTSDAESAAKATSQATATETTPESNTTSDTQTDNSDSAVNNETVPEAATDTTQPETAQPTQTTSENNVDATTSTDDKSTATNNSAEAITDKTTTDTNATGSAKTINGLAVTNRAGTTTATVSAVNPNFVDVTALSKSTMTNTTHLTVSGDGGTNFVLKNGVYISTLQVGNASATNDVLNSFNYDPWQLRNYTVQATNTRMVNGQIALTKNSVVKLVTGSTIQLFQVNNGPAMAGRLQTYGLVLINNQTSTGTNNGRAQNYDGPTNNYAYMDAAGLHVGANVSSGNLAINGSMVIMQDIAIRGAAAGDLGVNYVKLRIQLGDLAVGKAQVLKPVINTRSVNLANNTTTLIGGTGTAAGDTITVRTVDGSVSVATTVTAAGTWQLTAAQSAKFAGSANVVAIENNSLGDTPGIAAALQQTSVSRVIKYVMADGTAAPAGKTQTANYKRNATSAGTVAKPAVTYGAWTSSNAAFAAVTTPIETGYVADKATVAAQTAATPAASVVLPTSATVTVTYTPVAKYTFSGTTTQVAPISYTNSTTDPTKVDESQQVIPYVKGYVATVNGTALTPVNAADATQGYKAPTPTSAVKDTAIVYAVDNEQAAVNFIDDTTKTTLKTDAIKGIAGDAMVYDSAAAIKAYTDAGYVLVSDGYATAGDASKIFDTVADSTSKVSQTFDIHLTHSTTTYTPTTPGTAVGTTATDLTHAVTVTNIFGDPVNTQTTEPSIMFYRTATVDNVTGEVTPGTWTTNATGVTAGTDDQSKSLTVLPMNGRKTPGGYSAKVTTTIDGTAVADTSIVTAANTAVVRHIDYTDIMIHVQYVDVDDNNKVVGTISTVGTSFSTRSTDFTTLVTDPETNNELFALEVVQTPTALKAENGSISGTENEAIETFTGAPGQTYVIEVHHAHEQLPVTTTRTINYTYADTTEGTTAAPTQTQTANWTEDIDVYKAAQDGATPADYITYTQDSAYSAVTSPVIAQFVPDVATVAAESITTSPVTTLPTNEVVPVTYTRNVFTTQHPGAYADELTKTVTETVHYISGIDGKTVADDATPSVTFTRSRTNNADGTVTYSNWTPSTQAIAAVTSPDVTDMFTVTKTVPAVNGVTPDSAPADVTVKYYNTKVTVNPHDPQGPKNPNEPVVPDDPDSPVYPAGVTATDLNKTFTETIHFVDGDGKQVTDDKVATVHYQRNATVDYSVDPANPTVSYGNWELADGQNADYPAFSIPVFTDKVYDTANTTTQGTITNGQYGAVATDPTLDATSGSYVDTVVYKSSIQNLIPNGNIPEGVTVEPLERVITETIHYIDGATGQPLAISGEQVSVTSTRGAQVNINPDAPDDKQVVYGDWSVENLVAIDVPVEVTSDADETSKTGLVIPAGTKFFTMTTNIPAQTVNGTSDDLNYDVYYYPETVTLTPDNPDSPKDPNEPLDPSNPAGPLFPASGITNEDMHQAVTETISYVDQNGNTVAPTKTITVNYQRSYTVNFNLDGTSTATPGQWTVAPGKDGAVVSSTISAVTNPVIACLITKDKSVAAYATSTTAADGTVTLASDKPVVVTYYPNSVDITPENPAGEGNNVTPTDPNDPRVYPAGVSADDLNTTATETIRYVDGMTNATLQAPTTGNTLHFVRNAHVVWNQDGSTAVTYGKWTPKTTADQQFESVTVPQVIDGKLADLKQVDAMTETFPIDVTATVYYYGDITIQPDQPVTPGTPINPDDPNSPLYPENTTSPDNPDGTGLTATDLNQTSTRTIQYLSGIDKQTSVAKTGIQTIYFNRVGHLSYNQDGSPKVTYDNWTPADLDSNIYHELNTPVVDGMFTTTESNSEITETVPTDVSETVYYYPAEYTVTPGTPVDPDDPSQVQGPLNPGDSLVPSVTGDENVPNAPEGLTSEYLTRQVTETITYVNGVTGDVLTDAAGQPLTKNVTVNMTRNAHVSYSVIDHKPAVSYDAWTPVTFDAVTSPDVDQMYTTTPVVDQMTVKTPISLHLTVNYYPTNVTVTPITPTDPSDPSVSPKNPGDQLVPTDGKHTPDDHTPVYPAGVTEADLTTTAVETINYIDSKTGEPVHESVTQTLKFYRTANVSFDKNGQGTVVYSDWLPVESDTFRAVKSPEIDGYTSNMPTVDAVTETWPVPVSLTVYYYQDYTVTPDQPVAPAASIDPGTPADGETPAKPAIPGSPEVPEGLQDQNLNATATRTIYYVDGVTGQKVASASKQTLRFSRSASVSYDVNGTPQVTYSAWVASKDTGDTFFKQVTPDIENMVTETASIDALTETQPAPVKYVVTYYPEYTVGPNEPASPNDPIGPKDEGTPMDPDGPDGLTYPVGISTTDLNRIVTETVRFIDKTTGKTVAPSIKQTLKFVRTAHVSYTTDGKPVITYTAWTPSVETGSTFPAVKSANVAGMTPDQVEVPALAEMNPAPVTATVYYTANPVVETPTPEPEPTAAQEVTPSTPVVGESVTPDETPATTPMGKPMNGKKATTSVENTPLKSATSEKAYLKTATATSNGQQLQSTAEQSVDETSAKKLPQTSESQTETASLIGLLGLSMLGLVGLGKKRKRED</sequence>
<feature type="compositionally biased region" description="Polar residues" evidence="5">
    <location>
        <begin position="60"/>
        <end position="71"/>
    </location>
</feature>
<reference evidence="8 9" key="1">
    <citation type="journal article" date="2015" name="Genome Announc.">
        <title>Expanding the biotechnology potential of lactobacilli through comparative genomics of 213 strains and associated genera.</title>
        <authorList>
            <person name="Sun Z."/>
            <person name="Harris H.M."/>
            <person name="McCann A."/>
            <person name="Guo C."/>
            <person name="Argimon S."/>
            <person name="Zhang W."/>
            <person name="Yang X."/>
            <person name="Jeffery I.B."/>
            <person name="Cooney J.C."/>
            <person name="Kagawa T.F."/>
            <person name="Liu W."/>
            <person name="Song Y."/>
            <person name="Salvetti E."/>
            <person name="Wrobel A."/>
            <person name="Rasinkangas P."/>
            <person name="Parkhill J."/>
            <person name="Rea M.C."/>
            <person name="O'Sullivan O."/>
            <person name="Ritari J."/>
            <person name="Douillard F.P."/>
            <person name="Paul Ross R."/>
            <person name="Yang R."/>
            <person name="Briner A.E."/>
            <person name="Felis G.E."/>
            <person name="de Vos W.M."/>
            <person name="Barrangou R."/>
            <person name="Klaenhammer T.R."/>
            <person name="Caufield P.W."/>
            <person name="Cui Y."/>
            <person name="Zhang H."/>
            <person name="O'Toole P.W."/>
        </authorList>
    </citation>
    <scope>NUCLEOTIDE SEQUENCE [LARGE SCALE GENOMIC DNA]</scope>
    <source>
        <strain evidence="8 9">DSM 19909</strain>
    </source>
</reference>
<feature type="region of interest" description="Disordered" evidence="5">
    <location>
        <begin position="2071"/>
        <end position="2104"/>
    </location>
</feature>
<dbReference type="Proteomes" id="UP000051160">
    <property type="component" value="Unassembled WGS sequence"/>
</dbReference>
<dbReference type="InterPro" id="IPR022263">
    <property type="entry name" value="KxYKxGKxW"/>
</dbReference>
<feature type="compositionally biased region" description="Low complexity" evidence="5">
    <location>
        <begin position="72"/>
        <end position="121"/>
    </location>
</feature>
<feature type="compositionally biased region" description="Low complexity" evidence="5">
    <location>
        <begin position="129"/>
        <end position="171"/>
    </location>
</feature>
<evidence type="ECO:0000256" key="1">
    <source>
        <dbReference type="ARBA" id="ARBA00022512"/>
    </source>
</evidence>
<feature type="compositionally biased region" description="Polar residues" evidence="5">
    <location>
        <begin position="2568"/>
        <end position="2587"/>
    </location>
</feature>
<feature type="compositionally biased region" description="Polar residues" evidence="5">
    <location>
        <begin position="2545"/>
        <end position="2560"/>
    </location>
</feature>
<feature type="compositionally biased region" description="Basic and acidic residues" evidence="5">
    <location>
        <begin position="2095"/>
        <end position="2104"/>
    </location>
</feature>
<organism evidence="8 9">
    <name type="scientific">Secundilactobacillus odoratitofui DSM 19909 = JCM 15043</name>
    <dbReference type="NCBI Taxonomy" id="1423776"/>
    <lineage>
        <taxon>Bacteria</taxon>
        <taxon>Bacillati</taxon>
        <taxon>Bacillota</taxon>
        <taxon>Bacilli</taxon>
        <taxon>Lactobacillales</taxon>
        <taxon>Lactobacillaceae</taxon>
        <taxon>Secundilactobacillus</taxon>
    </lineage>
</organism>
<dbReference type="STRING" id="1423776.FD04_GL000334"/>
<dbReference type="PROSITE" id="PS50847">
    <property type="entry name" value="GRAM_POS_ANCHORING"/>
    <property type="match status" value="1"/>
</dbReference>
<proteinExistence type="predicted"/>
<feature type="region of interest" description="Disordered" evidence="5">
    <location>
        <begin position="2221"/>
        <end position="2244"/>
    </location>
</feature>
<accession>A0A0R1LT43</accession>
<evidence type="ECO:0000256" key="3">
    <source>
        <dbReference type="ARBA" id="ARBA00022729"/>
    </source>
</evidence>
<feature type="region of interest" description="Disordered" evidence="5">
    <location>
        <begin position="1777"/>
        <end position="1815"/>
    </location>
</feature>
<dbReference type="RefSeq" id="WP_056946994.1">
    <property type="nucleotide sequence ID" value="NZ_AZEE01000027.1"/>
</dbReference>
<feature type="region of interest" description="Disordered" evidence="5">
    <location>
        <begin position="1487"/>
        <end position="1517"/>
    </location>
</feature>
<dbReference type="InterPro" id="IPR041495">
    <property type="entry name" value="Mub_B2"/>
</dbReference>
<keyword evidence="1" id="KW-0134">Cell wall</keyword>
<dbReference type="NCBIfam" id="TIGR01167">
    <property type="entry name" value="LPXTG_anchor"/>
    <property type="match status" value="1"/>
</dbReference>
<keyword evidence="4" id="KW-0572">Peptidoglycan-anchor</keyword>
<dbReference type="Pfam" id="PF17965">
    <property type="entry name" value="MucBP_2"/>
    <property type="match status" value="1"/>
</dbReference>
<feature type="region of interest" description="Disordered" evidence="5">
    <location>
        <begin position="1920"/>
        <end position="1943"/>
    </location>
</feature>
<evidence type="ECO:0000313" key="9">
    <source>
        <dbReference type="Proteomes" id="UP000051160"/>
    </source>
</evidence>
<name>A0A0R1LT43_9LACO</name>
<dbReference type="EMBL" id="AZEE01000027">
    <property type="protein sequence ID" value="KRK98600.1"/>
    <property type="molecule type" value="Genomic_DNA"/>
</dbReference>
<feature type="region of interest" description="Disordered" evidence="5">
    <location>
        <begin position="1201"/>
        <end position="1221"/>
    </location>
</feature>
<comment type="caution">
    <text evidence="8">The sequence shown here is derived from an EMBL/GenBank/DDBJ whole genome shotgun (WGS) entry which is preliminary data.</text>
</comment>
<feature type="compositionally biased region" description="Low complexity" evidence="5">
    <location>
        <begin position="2071"/>
        <end position="2084"/>
    </location>
</feature>
<protein>
    <submittedName>
        <fullName evidence="8">Adhesion exoprotein</fullName>
    </submittedName>
</protein>
<dbReference type="InterPro" id="IPR019931">
    <property type="entry name" value="LPXTG_anchor"/>
</dbReference>
<feature type="region of interest" description="Disordered" evidence="5">
    <location>
        <begin position="2500"/>
        <end position="2602"/>
    </location>
</feature>
<keyword evidence="6" id="KW-0812">Transmembrane</keyword>
<feature type="domain" description="Gram-positive cocci surface proteins LPxTG" evidence="7">
    <location>
        <begin position="2593"/>
        <end position="2628"/>
    </location>
</feature>
<dbReference type="Pfam" id="PF00746">
    <property type="entry name" value="Gram_pos_anchor"/>
    <property type="match status" value="1"/>
</dbReference>
<dbReference type="Pfam" id="PF17966">
    <property type="entry name" value="Muc_B2"/>
    <property type="match status" value="11"/>
</dbReference>
<evidence type="ECO:0000259" key="7">
    <source>
        <dbReference type="PROSITE" id="PS50847"/>
    </source>
</evidence>
<keyword evidence="3" id="KW-0732">Signal</keyword>
<dbReference type="Pfam" id="PF19258">
    <property type="entry name" value="KxYKxGKxW_sig"/>
    <property type="match status" value="1"/>
</dbReference>
<dbReference type="InterPro" id="IPR041558">
    <property type="entry name" value="MucBP_2"/>
</dbReference>
<feature type="compositionally biased region" description="Low complexity" evidence="5">
    <location>
        <begin position="2500"/>
        <end position="2517"/>
    </location>
</feature>
<dbReference type="Gene3D" id="2.60.40.4300">
    <property type="match status" value="12"/>
</dbReference>
<feature type="region of interest" description="Disordered" evidence="5">
    <location>
        <begin position="2360"/>
        <end position="2385"/>
    </location>
</feature>
<evidence type="ECO:0000313" key="8">
    <source>
        <dbReference type="EMBL" id="KRK98600.1"/>
    </source>
</evidence>
<evidence type="ECO:0000256" key="4">
    <source>
        <dbReference type="ARBA" id="ARBA00023088"/>
    </source>
</evidence>
<gene>
    <name evidence="8" type="ORF">FD04_GL000334</name>
</gene>
<keyword evidence="6" id="KW-0472">Membrane</keyword>
<dbReference type="Gene3D" id="3.10.20.470">
    <property type="match status" value="1"/>
</dbReference>
<feature type="region of interest" description="Disordered" evidence="5">
    <location>
        <begin position="57"/>
        <end position="184"/>
    </location>
</feature>
<dbReference type="OrthoDB" id="2292375at2"/>
<dbReference type="NCBIfam" id="TIGR03715">
    <property type="entry name" value="KxYKxGKxW"/>
    <property type="match status" value="1"/>
</dbReference>
<keyword evidence="9" id="KW-1185">Reference proteome</keyword>
<feature type="transmembrane region" description="Helical" evidence="6">
    <location>
        <begin position="32"/>
        <end position="51"/>
    </location>
</feature>
<keyword evidence="6" id="KW-1133">Transmembrane helix</keyword>